<reference evidence="2 3" key="2">
    <citation type="journal article" date="2013" name="Plant Cell Physiol.">
        <title>Rice Annotation Project Database (RAP-DB): an integrative and interactive database for rice genomics.</title>
        <authorList>
            <person name="Sakai H."/>
            <person name="Lee S.S."/>
            <person name="Tanaka T."/>
            <person name="Numa H."/>
            <person name="Kim J."/>
            <person name="Kawahara Y."/>
            <person name="Wakimoto H."/>
            <person name="Yang C.C."/>
            <person name="Iwamoto M."/>
            <person name="Abe T."/>
            <person name="Yamada Y."/>
            <person name="Muto A."/>
            <person name="Inokuchi H."/>
            <person name="Ikemura T."/>
            <person name="Matsumoto T."/>
            <person name="Sasaki T."/>
            <person name="Itoh T."/>
        </authorList>
    </citation>
    <scope>NUCLEOTIDE SEQUENCE [LARGE SCALE GENOMIC DNA]</scope>
    <source>
        <strain evidence="3">cv. Nipponbare</strain>
    </source>
</reference>
<evidence type="ECO:0000313" key="2">
    <source>
        <dbReference type="EMBL" id="BAS97302.1"/>
    </source>
</evidence>
<dbReference type="Proteomes" id="UP000059680">
    <property type="component" value="Chromosome 6"/>
</dbReference>
<reference evidence="3" key="1">
    <citation type="journal article" date="2005" name="Nature">
        <title>The map-based sequence of the rice genome.</title>
        <authorList>
            <consortium name="International rice genome sequencing project (IRGSP)"/>
            <person name="Matsumoto T."/>
            <person name="Wu J."/>
            <person name="Kanamori H."/>
            <person name="Katayose Y."/>
            <person name="Fujisawa M."/>
            <person name="Namiki N."/>
            <person name="Mizuno H."/>
            <person name="Yamamoto K."/>
            <person name="Antonio B.A."/>
            <person name="Baba T."/>
            <person name="Sakata K."/>
            <person name="Nagamura Y."/>
            <person name="Aoki H."/>
            <person name="Arikawa K."/>
            <person name="Arita K."/>
            <person name="Bito T."/>
            <person name="Chiden Y."/>
            <person name="Fujitsuka N."/>
            <person name="Fukunaka R."/>
            <person name="Hamada M."/>
            <person name="Harada C."/>
            <person name="Hayashi A."/>
            <person name="Hijishita S."/>
            <person name="Honda M."/>
            <person name="Hosokawa S."/>
            <person name="Ichikawa Y."/>
            <person name="Idonuma A."/>
            <person name="Iijima M."/>
            <person name="Ikeda M."/>
            <person name="Ikeno M."/>
            <person name="Ito K."/>
            <person name="Ito S."/>
            <person name="Ito T."/>
            <person name="Ito Y."/>
            <person name="Ito Y."/>
            <person name="Iwabuchi A."/>
            <person name="Kamiya K."/>
            <person name="Karasawa W."/>
            <person name="Kurita K."/>
            <person name="Katagiri S."/>
            <person name="Kikuta A."/>
            <person name="Kobayashi H."/>
            <person name="Kobayashi N."/>
            <person name="Machita K."/>
            <person name="Maehara T."/>
            <person name="Masukawa M."/>
            <person name="Mizubayashi T."/>
            <person name="Mukai Y."/>
            <person name="Nagasaki H."/>
            <person name="Nagata Y."/>
            <person name="Naito S."/>
            <person name="Nakashima M."/>
            <person name="Nakama Y."/>
            <person name="Nakamichi Y."/>
            <person name="Nakamura M."/>
            <person name="Meguro A."/>
            <person name="Negishi M."/>
            <person name="Ohta I."/>
            <person name="Ohta T."/>
            <person name="Okamoto M."/>
            <person name="Ono N."/>
            <person name="Saji S."/>
            <person name="Sakaguchi M."/>
            <person name="Sakai K."/>
            <person name="Shibata M."/>
            <person name="Shimokawa T."/>
            <person name="Song J."/>
            <person name="Takazaki Y."/>
            <person name="Terasawa K."/>
            <person name="Tsugane M."/>
            <person name="Tsuji K."/>
            <person name="Ueda S."/>
            <person name="Waki K."/>
            <person name="Yamagata H."/>
            <person name="Yamamoto M."/>
            <person name="Yamamoto S."/>
            <person name="Yamane H."/>
            <person name="Yoshiki S."/>
            <person name="Yoshihara R."/>
            <person name="Yukawa K."/>
            <person name="Zhong H."/>
            <person name="Yano M."/>
            <person name="Yuan Q."/>
            <person name="Ouyang S."/>
            <person name="Liu J."/>
            <person name="Jones K.M."/>
            <person name="Gansberger K."/>
            <person name="Moffat K."/>
            <person name="Hill J."/>
            <person name="Bera J."/>
            <person name="Fadrosh D."/>
            <person name="Jin S."/>
            <person name="Johri S."/>
            <person name="Kim M."/>
            <person name="Overton L."/>
            <person name="Reardon M."/>
            <person name="Tsitrin T."/>
            <person name="Vuong H."/>
            <person name="Weaver B."/>
            <person name="Ciecko A."/>
            <person name="Tallon L."/>
            <person name="Jackson J."/>
            <person name="Pai G."/>
            <person name="Aken S.V."/>
            <person name="Utterback T."/>
            <person name="Reidmuller S."/>
            <person name="Feldblyum T."/>
            <person name="Hsiao J."/>
            <person name="Zismann V."/>
            <person name="Iobst S."/>
            <person name="de Vazeille A.R."/>
            <person name="Buell C.R."/>
            <person name="Ying K."/>
            <person name="Li Y."/>
            <person name="Lu T."/>
            <person name="Huang Y."/>
            <person name="Zhao Q."/>
            <person name="Feng Q."/>
            <person name="Zhang L."/>
            <person name="Zhu J."/>
            <person name="Weng Q."/>
            <person name="Mu J."/>
            <person name="Lu Y."/>
            <person name="Fan D."/>
            <person name="Liu Y."/>
            <person name="Guan J."/>
            <person name="Zhang Y."/>
            <person name="Yu S."/>
            <person name="Liu X."/>
            <person name="Zhang Y."/>
            <person name="Hong G."/>
            <person name="Han B."/>
            <person name="Choisne N."/>
            <person name="Demange N."/>
            <person name="Orjeda G."/>
            <person name="Samain S."/>
            <person name="Cattolico L."/>
            <person name="Pelletier E."/>
            <person name="Couloux A."/>
            <person name="Segurens B."/>
            <person name="Wincker P."/>
            <person name="D'Hont A."/>
            <person name="Scarpelli C."/>
            <person name="Weissenbach J."/>
            <person name="Salanoubat M."/>
            <person name="Quetier F."/>
            <person name="Yu Y."/>
            <person name="Kim H.R."/>
            <person name="Rambo T."/>
            <person name="Currie J."/>
            <person name="Collura K."/>
            <person name="Luo M."/>
            <person name="Yang T."/>
            <person name="Ammiraju J.S.S."/>
            <person name="Engler F."/>
            <person name="Soderlund C."/>
            <person name="Wing R.A."/>
            <person name="Palmer L.E."/>
            <person name="de la Bastide M."/>
            <person name="Spiegel L."/>
            <person name="Nascimento L."/>
            <person name="Zutavern T."/>
            <person name="O'Shaughnessy A."/>
            <person name="Dike S."/>
            <person name="Dedhia N."/>
            <person name="Preston R."/>
            <person name="Balija V."/>
            <person name="McCombie W.R."/>
            <person name="Chow T."/>
            <person name="Chen H."/>
            <person name="Chung M."/>
            <person name="Chen C."/>
            <person name="Shaw J."/>
            <person name="Wu H."/>
            <person name="Hsiao K."/>
            <person name="Chao Y."/>
            <person name="Chu M."/>
            <person name="Cheng C."/>
            <person name="Hour A."/>
            <person name="Lee P."/>
            <person name="Lin S."/>
            <person name="Lin Y."/>
            <person name="Liou J."/>
            <person name="Liu S."/>
            <person name="Hsing Y."/>
            <person name="Raghuvanshi S."/>
            <person name="Mohanty A."/>
            <person name="Bharti A.K."/>
            <person name="Gaur A."/>
            <person name="Gupta V."/>
            <person name="Kumar D."/>
            <person name="Ravi V."/>
            <person name="Vij S."/>
            <person name="Kapur A."/>
            <person name="Khurana P."/>
            <person name="Khurana P."/>
            <person name="Khurana J.P."/>
            <person name="Tyagi A.K."/>
            <person name="Gaikwad K."/>
            <person name="Singh A."/>
            <person name="Dalal V."/>
            <person name="Srivastava S."/>
            <person name="Dixit A."/>
            <person name="Pal A.K."/>
            <person name="Ghazi I.A."/>
            <person name="Yadav M."/>
            <person name="Pandit A."/>
            <person name="Bhargava A."/>
            <person name="Sureshbabu K."/>
            <person name="Batra K."/>
            <person name="Sharma T.R."/>
            <person name="Mohapatra T."/>
            <person name="Singh N.K."/>
            <person name="Messing J."/>
            <person name="Nelson A.B."/>
            <person name="Fuks G."/>
            <person name="Kavchok S."/>
            <person name="Keizer G."/>
            <person name="Linton E."/>
            <person name="Llaca V."/>
            <person name="Song R."/>
            <person name="Tanyolac B."/>
            <person name="Young S."/>
            <person name="Ho-Il K."/>
            <person name="Hahn J.H."/>
            <person name="Sangsakoo G."/>
            <person name="Vanavichit A."/>
            <person name="de Mattos Luiz.A.T."/>
            <person name="Zimmer P.D."/>
            <person name="Malone G."/>
            <person name="Dellagostin O."/>
            <person name="de Oliveira A.C."/>
            <person name="Bevan M."/>
            <person name="Bancroft I."/>
            <person name="Minx P."/>
            <person name="Cordum H."/>
            <person name="Wilson R."/>
            <person name="Cheng Z."/>
            <person name="Jin W."/>
            <person name="Jiang J."/>
            <person name="Leong S.A."/>
            <person name="Iwama H."/>
            <person name="Gojobori T."/>
            <person name="Itoh T."/>
            <person name="Niimura Y."/>
            <person name="Fujii Y."/>
            <person name="Habara T."/>
            <person name="Sakai H."/>
            <person name="Sato Y."/>
            <person name="Wilson G."/>
            <person name="Kumar K."/>
            <person name="McCouch S."/>
            <person name="Juretic N."/>
            <person name="Hoen D."/>
            <person name="Wright S."/>
            <person name="Bruskiewich R."/>
            <person name="Bureau T."/>
            <person name="Miyao A."/>
            <person name="Hirochika H."/>
            <person name="Nishikawa T."/>
            <person name="Kadowaki K."/>
            <person name="Sugiura M."/>
            <person name="Burr B."/>
            <person name="Sasaki T."/>
        </authorList>
    </citation>
    <scope>NUCLEOTIDE SEQUENCE [LARGE SCALE GENOMIC DNA]</scope>
    <source>
        <strain evidence="3">cv. Nipponbare</strain>
    </source>
</reference>
<sequence>MDRPPSSLQVMDRPALSSPVTSPNISSDGSTSPEPVGDGSTSHKLAGDGSASHELASDRSISLEARPSLPATDPSPLSSSAMAPPSSPRLAVVVVEAATRASGGEALGPFFPL</sequence>
<dbReference type="EMBL" id="AP014962">
    <property type="protein sequence ID" value="BAS97302.1"/>
    <property type="molecule type" value="Genomic_DNA"/>
</dbReference>
<keyword evidence="3" id="KW-1185">Reference proteome</keyword>
<accession>A0A0P0WVS1</accession>
<name>A0A0P0WVS1_ORYSJ</name>
<dbReference type="PaxDb" id="39947-A0A0P0WVS1"/>
<evidence type="ECO:0000313" key="3">
    <source>
        <dbReference type="Proteomes" id="UP000059680"/>
    </source>
</evidence>
<organism evidence="2 3">
    <name type="scientific">Oryza sativa subsp. japonica</name>
    <name type="common">Rice</name>
    <dbReference type="NCBI Taxonomy" id="39947"/>
    <lineage>
        <taxon>Eukaryota</taxon>
        <taxon>Viridiplantae</taxon>
        <taxon>Streptophyta</taxon>
        <taxon>Embryophyta</taxon>
        <taxon>Tracheophyta</taxon>
        <taxon>Spermatophyta</taxon>
        <taxon>Magnoliopsida</taxon>
        <taxon>Liliopsida</taxon>
        <taxon>Poales</taxon>
        <taxon>Poaceae</taxon>
        <taxon>BOP clade</taxon>
        <taxon>Oryzoideae</taxon>
        <taxon>Oryzeae</taxon>
        <taxon>Oryzinae</taxon>
        <taxon>Oryza</taxon>
        <taxon>Oryza sativa</taxon>
    </lineage>
</organism>
<feature type="region of interest" description="Disordered" evidence="1">
    <location>
        <begin position="1"/>
        <end position="88"/>
    </location>
</feature>
<gene>
    <name evidence="2" type="ordered locus">Os06g0289050</name>
    <name evidence="2" type="ORF">OSNPB_060289050</name>
</gene>
<feature type="compositionally biased region" description="Polar residues" evidence="1">
    <location>
        <begin position="18"/>
        <end position="43"/>
    </location>
</feature>
<evidence type="ECO:0000256" key="1">
    <source>
        <dbReference type="SAM" id="MobiDB-lite"/>
    </source>
</evidence>
<protein>
    <submittedName>
        <fullName evidence="2">Os06g0289050 protein</fullName>
    </submittedName>
</protein>
<reference evidence="2 3" key="3">
    <citation type="journal article" date="2013" name="Rice">
        <title>Improvement of the Oryza sativa Nipponbare reference genome using next generation sequence and optical map data.</title>
        <authorList>
            <person name="Kawahara Y."/>
            <person name="de la Bastide M."/>
            <person name="Hamilton J.P."/>
            <person name="Kanamori H."/>
            <person name="McCombie W.R."/>
            <person name="Ouyang S."/>
            <person name="Schwartz D.C."/>
            <person name="Tanaka T."/>
            <person name="Wu J."/>
            <person name="Zhou S."/>
            <person name="Childs K.L."/>
            <person name="Davidson R.M."/>
            <person name="Lin H."/>
            <person name="Quesada-Ocampo L."/>
            <person name="Vaillancourt B."/>
            <person name="Sakai H."/>
            <person name="Lee S.S."/>
            <person name="Kim J."/>
            <person name="Numa H."/>
            <person name="Itoh T."/>
            <person name="Buell C.R."/>
            <person name="Matsumoto T."/>
        </authorList>
    </citation>
    <scope>NUCLEOTIDE SEQUENCE [LARGE SCALE GENOMIC DNA]</scope>
    <source>
        <strain evidence="3">cv. Nipponbare</strain>
    </source>
</reference>
<dbReference type="InParanoid" id="A0A0P0WVS1"/>
<feature type="compositionally biased region" description="Low complexity" evidence="1">
    <location>
        <begin position="74"/>
        <end position="84"/>
    </location>
</feature>
<proteinExistence type="predicted"/>
<dbReference type="AlphaFoldDB" id="A0A0P0WVS1"/>